<feature type="region of interest" description="Disordered" evidence="1">
    <location>
        <begin position="1"/>
        <end position="60"/>
    </location>
</feature>
<proteinExistence type="predicted"/>
<accession>A0A2A6CW30</accession>
<evidence type="ECO:0000256" key="1">
    <source>
        <dbReference type="SAM" id="MobiDB-lite"/>
    </source>
</evidence>
<name>A0A2A6CW30_PRIPA</name>
<keyword evidence="3" id="KW-1185">Reference proteome</keyword>
<evidence type="ECO:0000313" key="2">
    <source>
        <dbReference type="EnsemblMetazoa" id="PPA44180.1"/>
    </source>
</evidence>
<organism evidence="2 3">
    <name type="scientific">Pristionchus pacificus</name>
    <name type="common">Parasitic nematode worm</name>
    <dbReference type="NCBI Taxonomy" id="54126"/>
    <lineage>
        <taxon>Eukaryota</taxon>
        <taxon>Metazoa</taxon>
        <taxon>Ecdysozoa</taxon>
        <taxon>Nematoda</taxon>
        <taxon>Chromadorea</taxon>
        <taxon>Rhabditida</taxon>
        <taxon>Rhabditina</taxon>
        <taxon>Diplogasteromorpha</taxon>
        <taxon>Diplogasteroidea</taxon>
        <taxon>Neodiplogasteridae</taxon>
        <taxon>Pristionchus</taxon>
    </lineage>
</organism>
<dbReference type="EnsemblMetazoa" id="PPA44180.1">
    <property type="protein sequence ID" value="PPA44180.1"/>
    <property type="gene ID" value="WBGene00282549"/>
</dbReference>
<accession>A0A8R1Z2V3</accession>
<feature type="compositionally biased region" description="Basic and acidic residues" evidence="1">
    <location>
        <begin position="19"/>
        <end position="36"/>
    </location>
</feature>
<protein>
    <submittedName>
        <fullName evidence="2">Uncharacterized protein</fullName>
    </submittedName>
</protein>
<reference evidence="3" key="1">
    <citation type="journal article" date="2008" name="Nat. Genet.">
        <title>The Pristionchus pacificus genome provides a unique perspective on nematode lifestyle and parasitism.</title>
        <authorList>
            <person name="Dieterich C."/>
            <person name="Clifton S.W."/>
            <person name="Schuster L.N."/>
            <person name="Chinwalla A."/>
            <person name="Delehaunty K."/>
            <person name="Dinkelacker I."/>
            <person name="Fulton L."/>
            <person name="Fulton R."/>
            <person name="Godfrey J."/>
            <person name="Minx P."/>
            <person name="Mitreva M."/>
            <person name="Roeseler W."/>
            <person name="Tian H."/>
            <person name="Witte H."/>
            <person name="Yang S.P."/>
            <person name="Wilson R.K."/>
            <person name="Sommer R.J."/>
        </authorList>
    </citation>
    <scope>NUCLEOTIDE SEQUENCE [LARGE SCALE GENOMIC DNA]</scope>
    <source>
        <strain evidence="3">PS312</strain>
    </source>
</reference>
<feature type="compositionally biased region" description="Polar residues" evidence="1">
    <location>
        <begin position="1"/>
        <end position="14"/>
    </location>
</feature>
<gene>
    <name evidence="2" type="primary">WBGene00282549</name>
</gene>
<dbReference type="Proteomes" id="UP000005239">
    <property type="component" value="Unassembled WGS sequence"/>
</dbReference>
<dbReference type="AlphaFoldDB" id="A0A2A6CW30"/>
<evidence type="ECO:0000313" key="3">
    <source>
        <dbReference type="Proteomes" id="UP000005239"/>
    </source>
</evidence>
<sequence>MSNISENQLINNCINPRPDSVRNKEHERGDVHKTDKPPYPQPTSAKVTSRPAAYSPNPKSEESATFRCFFCGSWSSSSATIFTPSISMVAEAAASAHTSDILKSIIGRNKASTLVDFPDIPVALLCALDKKCDLQYFTSDDGCEADTEVCAKPMASPSTPGTPYNLTCLTCADPIMALRHRQRRDLDGDWVMVKYVTCNGEGFTVYLEDNQKFDKFVQRIQCVKLTTCFEKNPLRSDCEGKPDCGTIRNQRLKTKDQRSRPKCDFNDSYKEYTCNHEDQFMVVTYSRNGWAAERARLRSRSTVIPLTGLALILIAAFQSSDNKVL</sequence>
<reference evidence="2" key="2">
    <citation type="submission" date="2022-06" db="UniProtKB">
        <authorList>
            <consortium name="EnsemblMetazoa"/>
        </authorList>
    </citation>
    <scope>IDENTIFICATION</scope>
    <source>
        <strain evidence="2">PS312</strain>
    </source>
</reference>